<dbReference type="RefSeq" id="WP_068846211.1">
    <property type="nucleotide sequence ID" value="NZ_LYDR01000039.1"/>
</dbReference>
<dbReference type="InterPro" id="IPR001932">
    <property type="entry name" value="PPM-type_phosphatase-like_dom"/>
</dbReference>
<name>A0A1C3ENG2_9PLAN</name>
<keyword evidence="5" id="KW-1185">Reference proteome</keyword>
<dbReference type="AlphaFoldDB" id="A0A1C3ENG2"/>
<dbReference type="PANTHER" id="PTHR43156:SF2">
    <property type="entry name" value="STAGE II SPORULATION PROTEIN E"/>
    <property type="match status" value="1"/>
</dbReference>
<comment type="caution">
    <text evidence="4">The sequence shown here is derived from an EMBL/GenBank/DDBJ whole genome shotgun (WGS) entry which is preliminary data.</text>
</comment>
<evidence type="ECO:0000259" key="3">
    <source>
        <dbReference type="SMART" id="SM00331"/>
    </source>
</evidence>
<proteinExistence type="predicted"/>
<dbReference type="InterPro" id="IPR052016">
    <property type="entry name" value="Bact_Sigma-Reg"/>
</dbReference>
<evidence type="ECO:0000313" key="5">
    <source>
        <dbReference type="Proteomes" id="UP000094828"/>
    </source>
</evidence>
<dbReference type="SUPFAM" id="SSF55781">
    <property type="entry name" value="GAF domain-like"/>
    <property type="match status" value="1"/>
</dbReference>
<evidence type="ECO:0008006" key="6">
    <source>
        <dbReference type="Google" id="ProtNLM"/>
    </source>
</evidence>
<dbReference type="SUPFAM" id="SSF81606">
    <property type="entry name" value="PP2C-like"/>
    <property type="match status" value="1"/>
</dbReference>
<keyword evidence="1" id="KW-0378">Hydrolase</keyword>
<feature type="domain" description="PPM-type phosphatase" evidence="3">
    <location>
        <begin position="219"/>
        <end position="437"/>
    </location>
</feature>
<dbReference type="InterPro" id="IPR036457">
    <property type="entry name" value="PPM-type-like_dom_sf"/>
</dbReference>
<reference evidence="4 5" key="1">
    <citation type="submission" date="2016-05" db="EMBL/GenBank/DDBJ databases">
        <title>Genomic and physiological characterization of Planctopirus sp. isolated from fresh water lake.</title>
        <authorList>
            <person name="Subhash Y."/>
            <person name="Ramana C."/>
        </authorList>
    </citation>
    <scope>NUCLEOTIDE SEQUENCE [LARGE SCALE GENOMIC DNA]</scope>
    <source>
        <strain evidence="4 5">JC280</strain>
    </source>
</reference>
<gene>
    <name evidence="4" type="ORF">A6X21_03465</name>
</gene>
<dbReference type="STRING" id="1841610.A6X21_03465"/>
<dbReference type="PANTHER" id="PTHR43156">
    <property type="entry name" value="STAGE II SPORULATION PROTEIN E-RELATED"/>
    <property type="match status" value="1"/>
</dbReference>
<dbReference type="SMART" id="SM00065">
    <property type="entry name" value="GAF"/>
    <property type="match status" value="1"/>
</dbReference>
<dbReference type="Proteomes" id="UP000094828">
    <property type="component" value="Unassembled WGS sequence"/>
</dbReference>
<dbReference type="Pfam" id="PF01590">
    <property type="entry name" value="GAF"/>
    <property type="match status" value="1"/>
</dbReference>
<dbReference type="Pfam" id="PF07228">
    <property type="entry name" value="SpoIIE"/>
    <property type="match status" value="1"/>
</dbReference>
<protein>
    <recommendedName>
        <fullName evidence="6">GAF domain-containing protein</fullName>
    </recommendedName>
</protein>
<dbReference type="GO" id="GO:0016791">
    <property type="term" value="F:phosphatase activity"/>
    <property type="evidence" value="ECO:0007669"/>
    <property type="project" value="TreeGrafter"/>
</dbReference>
<organism evidence="4 5">
    <name type="scientific">Planctopirus hydrillae</name>
    <dbReference type="NCBI Taxonomy" id="1841610"/>
    <lineage>
        <taxon>Bacteria</taxon>
        <taxon>Pseudomonadati</taxon>
        <taxon>Planctomycetota</taxon>
        <taxon>Planctomycetia</taxon>
        <taxon>Planctomycetales</taxon>
        <taxon>Planctomycetaceae</taxon>
        <taxon>Planctopirus</taxon>
    </lineage>
</organism>
<dbReference type="EMBL" id="LYDR01000039">
    <property type="protein sequence ID" value="ODA34739.1"/>
    <property type="molecule type" value="Genomic_DNA"/>
</dbReference>
<dbReference type="Gene3D" id="3.60.40.10">
    <property type="entry name" value="PPM-type phosphatase domain"/>
    <property type="match status" value="1"/>
</dbReference>
<evidence type="ECO:0000313" key="4">
    <source>
        <dbReference type="EMBL" id="ODA34739.1"/>
    </source>
</evidence>
<feature type="domain" description="GAF" evidence="2">
    <location>
        <begin position="45"/>
        <end position="192"/>
    </location>
</feature>
<dbReference type="SMART" id="SM00331">
    <property type="entry name" value="PP2C_SIG"/>
    <property type="match status" value="1"/>
</dbReference>
<sequence>MPVKMRCINKGHTMHDITHDHTSQHRILALSRMLELVLKLNDVNDLAAVLNAITHGACQAVECDRASLFLYDSQADELYSHSTTELEIREIRLPIDSGIIGHVARERVPLVVAQPHDDSRWSPVFDQQTGYRTRNILAVPVVSKSENRLLGVLQLLNKHASGFEDFDVQLMQAFALHAGAAIERQWLQSAARQAEDYRRSMEMARQIQMGFLPKERPRFPQYEVTAWWEPAEYVSGDYYDWLVAPDGRLGIAVGDVSGHGMAASLIMASVRAMIHALGRLATTPADMMELLQDVVQADLAEGRFLTLLLLTIDPVTHCVEFANAGHAPAIYFQSSKRSCRRLEATRTPLGFPVNQSLRMPIYPVMQPGDLLILGTDGLIEVHDRTGRIFGMQRLEELIAKHAHESVEKLSQILKREVFDFSAEHPFPDDMTLLIIKRTAEAA</sequence>
<dbReference type="InterPro" id="IPR003018">
    <property type="entry name" value="GAF"/>
</dbReference>
<accession>A0A1C3ENG2</accession>
<dbReference type="Gene3D" id="3.30.450.40">
    <property type="match status" value="1"/>
</dbReference>
<evidence type="ECO:0000256" key="1">
    <source>
        <dbReference type="ARBA" id="ARBA00022801"/>
    </source>
</evidence>
<dbReference type="InterPro" id="IPR029016">
    <property type="entry name" value="GAF-like_dom_sf"/>
</dbReference>
<evidence type="ECO:0000259" key="2">
    <source>
        <dbReference type="SMART" id="SM00065"/>
    </source>
</evidence>